<proteinExistence type="predicted"/>
<dbReference type="EMBL" id="LSZW01000062">
    <property type="protein sequence ID" value="KXK65279.1"/>
    <property type="molecule type" value="Genomic_DNA"/>
</dbReference>
<dbReference type="Gene3D" id="3.20.80.10">
    <property type="entry name" value="Regulatory factor, effector binding domain"/>
    <property type="match status" value="1"/>
</dbReference>
<name>A0A136Q3N2_9FIRM</name>
<organism evidence="1 2">
    <name type="scientific">Christensenella minuta</name>
    <dbReference type="NCBI Taxonomy" id="626937"/>
    <lineage>
        <taxon>Bacteria</taxon>
        <taxon>Bacillati</taxon>
        <taxon>Bacillota</taxon>
        <taxon>Clostridia</taxon>
        <taxon>Christensenellales</taxon>
        <taxon>Christensenellaceae</taxon>
        <taxon>Christensenella</taxon>
    </lineage>
</organism>
<dbReference type="PATRIC" id="fig|626937.4.peg.1847"/>
<evidence type="ECO:0000313" key="2">
    <source>
        <dbReference type="Proteomes" id="UP000070366"/>
    </source>
</evidence>
<evidence type="ECO:0000313" key="1">
    <source>
        <dbReference type="EMBL" id="KXK65279.1"/>
    </source>
</evidence>
<dbReference type="InterPro" id="IPR011256">
    <property type="entry name" value="Reg_factor_effector_dom_sf"/>
</dbReference>
<sequence>MKSSQYEYAEGVEFEVYPSADTTDPNYYCENLLAVNEKAE</sequence>
<keyword evidence="2" id="KW-1185">Reference proteome</keyword>
<comment type="caution">
    <text evidence="1">The sequence shown here is derived from an EMBL/GenBank/DDBJ whole genome shotgun (WGS) entry which is preliminary data.</text>
</comment>
<reference evidence="1 2" key="1">
    <citation type="submission" date="2016-02" db="EMBL/GenBank/DDBJ databases">
        <authorList>
            <person name="Wen L."/>
            <person name="He K."/>
            <person name="Yang H."/>
        </authorList>
    </citation>
    <scope>NUCLEOTIDE SEQUENCE [LARGE SCALE GENOMIC DNA]</scope>
    <source>
        <strain evidence="1 2">DSM 22607</strain>
    </source>
</reference>
<protein>
    <submittedName>
        <fullName evidence="1">Uncharacterized protein</fullName>
    </submittedName>
</protein>
<accession>A0A136Q3N2</accession>
<gene>
    <name evidence="1" type="ORF">HMPREF3293_01868</name>
</gene>
<dbReference type="STRING" id="626937.HMPREF3293_01868"/>
<dbReference type="AlphaFoldDB" id="A0A136Q3N2"/>
<dbReference type="Proteomes" id="UP000070366">
    <property type="component" value="Unassembled WGS sequence"/>
</dbReference>